<gene>
    <name evidence="2" type="ORF">BJZ21_003131</name>
</gene>
<dbReference type="AlphaFoldDB" id="A0A7Y9E886"/>
<evidence type="ECO:0000313" key="2">
    <source>
        <dbReference type="EMBL" id="NYD43048.1"/>
    </source>
</evidence>
<feature type="region of interest" description="Disordered" evidence="1">
    <location>
        <begin position="71"/>
        <end position="95"/>
    </location>
</feature>
<organism evidence="2 3">
    <name type="scientific">Nocardioides panaciterrulae</name>
    <dbReference type="NCBI Taxonomy" id="661492"/>
    <lineage>
        <taxon>Bacteria</taxon>
        <taxon>Bacillati</taxon>
        <taxon>Actinomycetota</taxon>
        <taxon>Actinomycetes</taxon>
        <taxon>Propionibacteriales</taxon>
        <taxon>Nocardioidaceae</taxon>
        <taxon>Nocardioides</taxon>
    </lineage>
</organism>
<dbReference type="RefSeq" id="WP_179664610.1">
    <property type="nucleotide sequence ID" value="NZ_JACCBG010000001.1"/>
</dbReference>
<sequence length="95" mass="9428">MMKKLTLLAAGAAGYVLGARAGRERYDQIVAGAQRFAGNPKVQAAAHRAQDTVAQQAPVVADAVKEKASSAAGAVADRMPGGGSSDAGTSGAPFS</sequence>
<protein>
    <recommendedName>
        <fullName evidence="4">Protoporphyrinogen oxidase</fullName>
    </recommendedName>
</protein>
<keyword evidence="3" id="KW-1185">Reference proteome</keyword>
<name>A0A7Y9E886_9ACTN</name>
<dbReference type="Proteomes" id="UP000535511">
    <property type="component" value="Unassembled WGS sequence"/>
</dbReference>
<reference evidence="2 3" key="1">
    <citation type="submission" date="2020-07" db="EMBL/GenBank/DDBJ databases">
        <title>Sequencing the genomes of 1000 actinobacteria strains.</title>
        <authorList>
            <person name="Klenk H.-P."/>
        </authorList>
    </citation>
    <scope>NUCLEOTIDE SEQUENCE [LARGE SCALE GENOMIC DNA]</scope>
    <source>
        <strain evidence="2 3">DSM 21350</strain>
    </source>
</reference>
<evidence type="ECO:0000256" key="1">
    <source>
        <dbReference type="SAM" id="MobiDB-lite"/>
    </source>
</evidence>
<dbReference type="EMBL" id="JACCBG010000001">
    <property type="protein sequence ID" value="NYD43048.1"/>
    <property type="molecule type" value="Genomic_DNA"/>
</dbReference>
<comment type="caution">
    <text evidence="2">The sequence shown here is derived from an EMBL/GenBank/DDBJ whole genome shotgun (WGS) entry which is preliminary data.</text>
</comment>
<accession>A0A7Y9E886</accession>
<evidence type="ECO:0008006" key="4">
    <source>
        <dbReference type="Google" id="ProtNLM"/>
    </source>
</evidence>
<proteinExistence type="predicted"/>
<feature type="compositionally biased region" description="Low complexity" evidence="1">
    <location>
        <begin position="86"/>
        <end position="95"/>
    </location>
</feature>
<evidence type="ECO:0000313" key="3">
    <source>
        <dbReference type="Proteomes" id="UP000535511"/>
    </source>
</evidence>